<comment type="caution">
    <text evidence="2">The sequence shown here is derived from an EMBL/GenBank/DDBJ whole genome shotgun (WGS) entry which is preliminary data.</text>
</comment>
<dbReference type="Proteomes" id="UP000017559">
    <property type="component" value="Unassembled WGS sequence"/>
</dbReference>
<feature type="compositionally biased region" description="Basic and acidic residues" evidence="1">
    <location>
        <begin position="52"/>
        <end position="61"/>
    </location>
</feature>
<evidence type="ECO:0000256" key="1">
    <source>
        <dbReference type="SAM" id="MobiDB-lite"/>
    </source>
</evidence>
<evidence type="ECO:0000313" key="3">
    <source>
        <dbReference type="Proteomes" id="UP000017559"/>
    </source>
</evidence>
<sequence>MTAPILTPPCCSYLKNSTLHQLRELTNNIATPEATPKASYQLLKCCMEEDVGHESGREDNVQRSSTRVKNKKYRKMRLSEPGLHILIRRNR</sequence>
<dbReference type="KEGG" id="mrr:Moror_14254"/>
<gene>
    <name evidence="2" type="ORF">Moror_14254</name>
</gene>
<organism evidence="2 3">
    <name type="scientific">Moniliophthora roreri (strain MCA 2997)</name>
    <name type="common">Cocoa frosty pod rot fungus</name>
    <name type="synonym">Crinipellis roreri</name>
    <dbReference type="NCBI Taxonomy" id="1381753"/>
    <lineage>
        <taxon>Eukaryota</taxon>
        <taxon>Fungi</taxon>
        <taxon>Dikarya</taxon>
        <taxon>Basidiomycota</taxon>
        <taxon>Agaricomycotina</taxon>
        <taxon>Agaricomycetes</taxon>
        <taxon>Agaricomycetidae</taxon>
        <taxon>Agaricales</taxon>
        <taxon>Marasmiineae</taxon>
        <taxon>Marasmiaceae</taxon>
        <taxon>Moniliophthora</taxon>
    </lineage>
</organism>
<dbReference type="EMBL" id="AWSO01000122">
    <property type="protein sequence ID" value="ESK94759.1"/>
    <property type="molecule type" value="Genomic_DNA"/>
</dbReference>
<evidence type="ECO:0000313" key="2">
    <source>
        <dbReference type="EMBL" id="ESK94759.1"/>
    </source>
</evidence>
<reference evidence="2 3" key="1">
    <citation type="journal article" date="2014" name="BMC Genomics">
        <title>Genome and secretome analysis of the hemibiotrophic fungal pathogen, Moniliophthora roreri, which causes frosty pod rot disease of cacao: mechanisms of the biotrophic and necrotrophic phases.</title>
        <authorList>
            <person name="Meinhardt L.W."/>
            <person name="Costa G.G.L."/>
            <person name="Thomazella D.P.T."/>
            <person name="Teixeira P.J.P.L."/>
            <person name="Carazzolle M.F."/>
            <person name="Schuster S.C."/>
            <person name="Carlson J.E."/>
            <person name="Guiltinan M.J."/>
            <person name="Mieczkowski P."/>
            <person name="Farmer A."/>
            <person name="Ramaraj T."/>
            <person name="Crozier J."/>
            <person name="Davis R.E."/>
            <person name="Shao J."/>
            <person name="Melnick R.L."/>
            <person name="Pereira G.A.G."/>
            <person name="Bailey B.A."/>
        </authorList>
    </citation>
    <scope>NUCLEOTIDE SEQUENCE [LARGE SCALE GENOMIC DNA]</scope>
    <source>
        <strain evidence="2 3">MCA 2997</strain>
    </source>
</reference>
<keyword evidence="3" id="KW-1185">Reference proteome</keyword>
<feature type="region of interest" description="Disordered" evidence="1">
    <location>
        <begin position="52"/>
        <end position="72"/>
    </location>
</feature>
<proteinExistence type="predicted"/>
<dbReference type="HOGENOM" id="CLU_2427531_0_0_1"/>
<dbReference type="AlphaFoldDB" id="V2YSX8"/>
<protein>
    <submittedName>
        <fullName evidence="2">Uncharacterized protein</fullName>
    </submittedName>
</protein>
<name>V2YSX8_MONRO</name>
<accession>V2YSX8</accession>